<reference evidence="1 2" key="1">
    <citation type="submission" date="2016-01" db="EMBL/GenBank/DDBJ databases">
        <title>Biosynthesis of antibiotic leucinostatins and their inhibition on Phytophthora in bio-control Purpureocillium lilacinum.</title>
        <authorList>
            <person name="Wang G."/>
            <person name="Liu Z."/>
            <person name="Lin R."/>
            <person name="Li E."/>
            <person name="Mao Z."/>
            <person name="Ling J."/>
            <person name="Yin W."/>
            <person name="Xie B."/>
        </authorList>
    </citation>
    <scope>NUCLEOTIDE SEQUENCE [LARGE SCALE GENOMIC DNA]</scope>
    <source>
        <strain evidence="1">PLBJ-1</strain>
    </source>
</reference>
<accession>A0A179H412</accession>
<gene>
    <name evidence="1" type="ORF">VFPBJ_03713</name>
</gene>
<name>A0A179H412_PURLI</name>
<dbReference type="AlphaFoldDB" id="A0A179H412"/>
<sequence length="94" mass="10013">MPVKCATSRACASLCHAAPVAQRQHPARPCETISQCRPVCVTTCRTPANTRRYSGPGCVACLDARHDLAMSCDCRTAHYPSRAGRQIGGKARAA</sequence>
<dbReference type="Proteomes" id="UP000078240">
    <property type="component" value="Unassembled WGS sequence"/>
</dbReference>
<evidence type="ECO:0000313" key="1">
    <source>
        <dbReference type="EMBL" id="OAQ84944.1"/>
    </source>
</evidence>
<evidence type="ECO:0000313" key="2">
    <source>
        <dbReference type="Proteomes" id="UP000078240"/>
    </source>
</evidence>
<organism evidence="1 2">
    <name type="scientific">Purpureocillium lilacinum</name>
    <name type="common">Paecilomyces lilacinus</name>
    <dbReference type="NCBI Taxonomy" id="33203"/>
    <lineage>
        <taxon>Eukaryota</taxon>
        <taxon>Fungi</taxon>
        <taxon>Dikarya</taxon>
        <taxon>Ascomycota</taxon>
        <taxon>Pezizomycotina</taxon>
        <taxon>Sordariomycetes</taxon>
        <taxon>Hypocreomycetidae</taxon>
        <taxon>Hypocreales</taxon>
        <taxon>Ophiocordycipitaceae</taxon>
        <taxon>Purpureocillium</taxon>
    </lineage>
</organism>
<protein>
    <submittedName>
        <fullName evidence="1">Uncharacterized protein</fullName>
    </submittedName>
</protein>
<dbReference type="EMBL" id="LSBH01000002">
    <property type="protein sequence ID" value="OAQ84944.1"/>
    <property type="molecule type" value="Genomic_DNA"/>
</dbReference>
<proteinExistence type="predicted"/>
<comment type="caution">
    <text evidence="1">The sequence shown here is derived from an EMBL/GenBank/DDBJ whole genome shotgun (WGS) entry which is preliminary data.</text>
</comment>